<feature type="domain" description="DUF7933" evidence="4">
    <location>
        <begin position="273"/>
        <end position="380"/>
    </location>
</feature>
<dbReference type="STRING" id="1090615.SAMN04515671_1687"/>
<dbReference type="PANTHER" id="PTHR34819">
    <property type="entry name" value="LARGE CYSTEINE-RICH PERIPLASMIC PROTEIN OMCB"/>
    <property type="match status" value="1"/>
</dbReference>
<dbReference type="Gene3D" id="2.60.40.10">
    <property type="entry name" value="Immunoglobulins"/>
    <property type="match status" value="3"/>
</dbReference>
<evidence type="ECO:0000256" key="2">
    <source>
        <dbReference type="SAM" id="SignalP"/>
    </source>
</evidence>
<proteinExistence type="predicted"/>
<feature type="region of interest" description="Disordered" evidence="1">
    <location>
        <begin position="482"/>
        <end position="511"/>
    </location>
</feature>
<dbReference type="InterPro" id="IPR047589">
    <property type="entry name" value="DUF11_rpt"/>
</dbReference>
<feature type="region of interest" description="Disordered" evidence="1">
    <location>
        <begin position="719"/>
        <end position="738"/>
    </location>
</feature>
<protein>
    <submittedName>
        <fullName evidence="5">Conserved repeat domain-containing protein</fullName>
    </submittedName>
</protein>
<keyword evidence="2" id="KW-0732">Signal</keyword>
<dbReference type="PANTHER" id="PTHR34819:SF3">
    <property type="entry name" value="CELL SURFACE PROTEIN"/>
    <property type="match status" value="1"/>
</dbReference>
<feature type="domain" description="DUF7507" evidence="3">
    <location>
        <begin position="512"/>
        <end position="614"/>
    </location>
</feature>
<dbReference type="Pfam" id="PF24346">
    <property type="entry name" value="DUF7507"/>
    <property type="match status" value="6"/>
</dbReference>
<evidence type="ECO:0000256" key="1">
    <source>
        <dbReference type="SAM" id="MobiDB-lite"/>
    </source>
</evidence>
<feature type="domain" description="DUF7507" evidence="3">
    <location>
        <begin position="868"/>
        <end position="970"/>
    </location>
</feature>
<feature type="compositionally biased region" description="Low complexity" evidence="1">
    <location>
        <begin position="30"/>
        <end position="46"/>
    </location>
</feature>
<keyword evidence="6" id="KW-1185">Reference proteome</keyword>
<feature type="domain" description="DUF7507" evidence="3">
    <location>
        <begin position="630"/>
        <end position="732"/>
    </location>
</feature>
<feature type="region of interest" description="Disordered" evidence="1">
    <location>
        <begin position="368"/>
        <end position="389"/>
    </location>
</feature>
<reference evidence="5 6" key="1">
    <citation type="submission" date="2016-10" db="EMBL/GenBank/DDBJ databases">
        <authorList>
            <person name="de Groot N.N."/>
        </authorList>
    </citation>
    <scope>NUCLEOTIDE SEQUENCE [LARGE SCALE GENOMIC DNA]</scope>
    <source>
        <strain evidence="6">P4-7,KCTC 19426,CECT 7604</strain>
    </source>
</reference>
<feature type="compositionally biased region" description="Pro residues" evidence="1">
    <location>
        <begin position="846"/>
        <end position="856"/>
    </location>
</feature>
<feature type="domain" description="DUF7507" evidence="3">
    <location>
        <begin position="748"/>
        <end position="852"/>
    </location>
</feature>
<dbReference type="EMBL" id="LT629710">
    <property type="protein sequence ID" value="SDO68249.1"/>
    <property type="molecule type" value="Genomic_DNA"/>
</dbReference>
<dbReference type="Proteomes" id="UP000198741">
    <property type="component" value="Chromosome I"/>
</dbReference>
<dbReference type="AlphaFoldDB" id="A0A1H0LJ68"/>
<evidence type="ECO:0000313" key="6">
    <source>
        <dbReference type="Proteomes" id="UP000198741"/>
    </source>
</evidence>
<feature type="region of interest" description="Disordered" evidence="1">
    <location>
        <begin position="600"/>
        <end position="620"/>
    </location>
</feature>
<dbReference type="InterPro" id="IPR055354">
    <property type="entry name" value="DUF7507"/>
</dbReference>
<evidence type="ECO:0000259" key="3">
    <source>
        <dbReference type="Pfam" id="PF24346"/>
    </source>
</evidence>
<feature type="region of interest" description="Disordered" evidence="1">
    <location>
        <begin position="837"/>
        <end position="858"/>
    </location>
</feature>
<name>A0A1H0LJ68_9ACTN</name>
<feature type="compositionally biased region" description="Polar residues" evidence="1">
    <location>
        <begin position="372"/>
        <end position="389"/>
    </location>
</feature>
<evidence type="ECO:0000259" key="4">
    <source>
        <dbReference type="Pfam" id="PF25564"/>
    </source>
</evidence>
<dbReference type="NCBIfam" id="TIGR01451">
    <property type="entry name" value="B_ant_repeat"/>
    <property type="match status" value="4"/>
</dbReference>
<organism evidence="5 6">
    <name type="scientific">Nakamurella panacisegetis</name>
    <dbReference type="NCBI Taxonomy" id="1090615"/>
    <lineage>
        <taxon>Bacteria</taxon>
        <taxon>Bacillati</taxon>
        <taxon>Actinomycetota</taxon>
        <taxon>Actinomycetes</taxon>
        <taxon>Nakamurellales</taxon>
        <taxon>Nakamurellaceae</taxon>
        <taxon>Nakamurella</taxon>
    </lineage>
</organism>
<feature type="domain" description="DUF7507" evidence="3">
    <location>
        <begin position="394"/>
        <end position="498"/>
    </location>
</feature>
<feature type="compositionally biased region" description="Pro residues" evidence="1">
    <location>
        <begin position="1082"/>
        <end position="1093"/>
    </location>
</feature>
<feature type="signal peptide" evidence="2">
    <location>
        <begin position="1"/>
        <end position="32"/>
    </location>
</feature>
<feature type="region of interest" description="Disordered" evidence="1">
    <location>
        <begin position="1076"/>
        <end position="1109"/>
    </location>
</feature>
<gene>
    <name evidence="5" type="ORF">SAMN04515671_1687</name>
</gene>
<feature type="domain" description="DUF7507" evidence="3">
    <location>
        <begin position="986"/>
        <end position="1088"/>
    </location>
</feature>
<feature type="chain" id="PRO_5009249916" evidence="2">
    <location>
        <begin position="33"/>
        <end position="1109"/>
    </location>
</feature>
<evidence type="ECO:0000313" key="5">
    <source>
        <dbReference type="EMBL" id="SDO68249.1"/>
    </source>
</evidence>
<dbReference type="GO" id="GO:0005975">
    <property type="term" value="P:carbohydrate metabolic process"/>
    <property type="evidence" value="ECO:0007669"/>
    <property type="project" value="UniProtKB-ARBA"/>
</dbReference>
<dbReference type="Pfam" id="PF25564">
    <property type="entry name" value="DUF7933"/>
    <property type="match status" value="1"/>
</dbReference>
<dbReference type="InterPro" id="IPR051172">
    <property type="entry name" value="Chlamydia_OmcB"/>
</dbReference>
<dbReference type="InterPro" id="IPR057693">
    <property type="entry name" value="DUF7933"/>
</dbReference>
<dbReference type="InterPro" id="IPR013783">
    <property type="entry name" value="Ig-like_fold"/>
</dbReference>
<feature type="region of interest" description="Disordered" evidence="1">
    <location>
        <begin position="30"/>
        <end position="55"/>
    </location>
</feature>
<accession>A0A1H0LJ68</accession>
<sequence>MAGTGVMMLVAGVLSVAGVVAVSTALAPVASATTPGTPGTPQAPSTIYQEDFQNRPGPSPIVRLSGYTGTSGQTYTANAAWLTNCNGWIASAAESITSAAQVADCAGGQQFWNQSQQLAQSIGMFHGQTAAAATGNYADTAFTSGNPGVGNVEFQTATNIPFIASDRFLAFRVDVAAINCAVSGPLLQFSLLNTAGTATAAGGQINACTSTTTESVPALGNAPAATINVGTYTSNGSVLFTGTSVGIRMVNNNGSGTGNDHTFDNVQILDVTPQLDKSFSPTSVKTGGTSTLTFTITNTTDLSAKNGWSFTDSMPAGLTVAAPAATTTCPAGVVTAPAGGTTATVTGNLSAGMASCTVTVTVTSNTAGTYTNGPGNVTESGLNPPGSSSVTFSNPSLAIVKHAAVTDVNGDGLTDAGDTIAYTFTVTNTGDVAMSNIAVADAKAGAVTCPTGPLAVGASTTCTADNVYTVTAADVTAGAVDNSATASGTPPGSTTPITSTPSTTHTPTTAANPAITVAKTATPLTLTAAGQTVAYSFLVTNTGNVTLTDVHPTETAFSGTGTAPTITCPAGAASLAPGESVTCTATYTATQADADAGTVTNTATATGTPPAGDTPPVSEPSTVVVTITPNPAITVAKTATPLTLTAAGQTVAYSFLVTNTGNVTLTDVHPTETAFSGTGTAPTITCPAGAASLAPGASVTCTATYTATQADADAGAVTNTATATGTPPAGDTPPVSEPSTVVVTITPNPAITMVKSADPSDAAHFTVGQVITYSFVITNAGNVTLTNVTPTEGTFTGAGTMAAPTCPAGAASLAPGAQVTCTATYTLTQADVDAGSVTNDATATGTPPPGDTPPVSQPSTVTIPSNPNPAISLVKSATPSTITAAGQTVTYSFLVTNTGNVTLTGANVTDTAFTGTGTPPTITCPNAAATMAPGQSVTCTATYVATQADVDAGTITNTATATATPPPGNNPPVSEPSTATVTITPNPAISVVKSATPATITAAGQTVTYSFLVTNTGNVTLADATVTDTAFTGTGTPPTITCPAGAASLAPGESVTCTATYVATQADVDAGLISNTATASATPPPGDTTPVSPPSTAVVTATGVRRSPW</sequence>